<proteinExistence type="predicted"/>
<dbReference type="AlphaFoldDB" id="A0A7X2TCB0"/>
<organism evidence="1 2">
    <name type="scientific">Clostridium porci</name>
    <dbReference type="NCBI Taxonomy" id="2605778"/>
    <lineage>
        <taxon>Bacteria</taxon>
        <taxon>Bacillati</taxon>
        <taxon>Bacillota</taxon>
        <taxon>Clostridia</taxon>
        <taxon>Eubacteriales</taxon>
        <taxon>Clostridiaceae</taxon>
        <taxon>Clostridium</taxon>
    </lineage>
</organism>
<name>A0A7X2TCB0_9CLOT</name>
<protein>
    <submittedName>
        <fullName evidence="1">Uncharacterized protein</fullName>
    </submittedName>
</protein>
<gene>
    <name evidence="1" type="ORF">FYJ39_03725</name>
</gene>
<reference evidence="1 2" key="1">
    <citation type="submission" date="2019-08" db="EMBL/GenBank/DDBJ databases">
        <title>In-depth cultivation of the pig gut microbiome towards novel bacterial diversity and tailored functional studies.</title>
        <authorList>
            <person name="Wylensek D."/>
            <person name="Hitch T.C.A."/>
            <person name="Clavel T."/>
        </authorList>
    </citation>
    <scope>NUCLEOTIDE SEQUENCE [LARGE SCALE GENOMIC DNA]</scope>
    <source>
        <strain evidence="1 2">WCA-389-WT-23D1</strain>
    </source>
</reference>
<keyword evidence="2" id="KW-1185">Reference proteome</keyword>
<dbReference type="EMBL" id="VUMD01000002">
    <property type="protein sequence ID" value="MSS35711.1"/>
    <property type="molecule type" value="Genomic_DNA"/>
</dbReference>
<comment type="caution">
    <text evidence="1">The sequence shown here is derived from an EMBL/GenBank/DDBJ whole genome shotgun (WGS) entry which is preliminary data.</text>
</comment>
<evidence type="ECO:0000313" key="2">
    <source>
        <dbReference type="Proteomes" id="UP000429958"/>
    </source>
</evidence>
<accession>A0A7X2TCB0</accession>
<sequence length="174" mass="20852">MRYFRIYTDDRNPLPRILNWNSLVKPGRRAEQSIYEALGRNNYLKVELNRECQFMDILCYPCFLASKDMADLIRLYCPNTRFKNMFLYDEANQRTAHYLVPQLEEIDCLHERSELSRDKSEITRGILVKERIEGHPIFRIGQIEGRYTIANLEFIESAYRREVRGMKIEEFTVQ</sequence>
<evidence type="ECO:0000313" key="1">
    <source>
        <dbReference type="EMBL" id="MSS35711.1"/>
    </source>
</evidence>
<dbReference type="RefSeq" id="WP_154471103.1">
    <property type="nucleotide sequence ID" value="NZ_VUMD01000002.1"/>
</dbReference>
<dbReference type="Proteomes" id="UP000429958">
    <property type="component" value="Unassembled WGS sequence"/>
</dbReference>